<reference evidence="2" key="1">
    <citation type="submission" date="2021-01" db="UniProtKB">
        <authorList>
            <consortium name="EnsemblPlants"/>
        </authorList>
    </citation>
    <scope>IDENTIFICATION</scope>
</reference>
<dbReference type="PANTHER" id="PTHR45978:SF2">
    <property type="entry name" value="SPX DOMAIN-CONTAINING PROTEIN 3"/>
    <property type="match status" value="1"/>
</dbReference>
<evidence type="ECO:0000313" key="2">
    <source>
        <dbReference type="EnsemblPlants" id="Kaladp0091s0085.1.v1.1"/>
    </source>
</evidence>
<dbReference type="InterPro" id="IPR031142">
    <property type="entry name" value="SPX_prot"/>
</dbReference>
<name>A0A7N1A5M3_KALFE</name>
<organism evidence="2 3">
    <name type="scientific">Kalanchoe fedtschenkoi</name>
    <name type="common">Lavender scallops</name>
    <name type="synonym">South American air plant</name>
    <dbReference type="NCBI Taxonomy" id="63787"/>
    <lineage>
        <taxon>Eukaryota</taxon>
        <taxon>Viridiplantae</taxon>
        <taxon>Streptophyta</taxon>
        <taxon>Embryophyta</taxon>
        <taxon>Tracheophyta</taxon>
        <taxon>Spermatophyta</taxon>
        <taxon>Magnoliopsida</taxon>
        <taxon>eudicotyledons</taxon>
        <taxon>Gunneridae</taxon>
        <taxon>Pentapetalae</taxon>
        <taxon>Saxifragales</taxon>
        <taxon>Crassulaceae</taxon>
        <taxon>Kalanchoe</taxon>
    </lineage>
</organism>
<protein>
    <recommendedName>
        <fullName evidence="1">SPX domain-containing protein</fullName>
    </recommendedName>
</protein>
<sequence>MLSHILNLFALNSCSGPSFLINPCLYFAAGVIDQWFGGAMKFGKRLKHQVRETPPGWQDKYLSYKDLKKLIRLISLAPSMVNVSADSGRSEARFIFVLDNEIEKFNLFFMEQEEEFIIRDSELKERIQTVNNTWGPAGTSPSEPDYVEEMGRIRREIVDFHGEMVLLENYSIINYTGLAKILKKYDKRTGGLLRRHVIQNVLEQPFFMTDLISRLVRECELTIDAVFPVAPVPDGGIPVGDDGVFRNTVAALSNMREIRRRSSTHSQFSLPPLDLP</sequence>
<dbReference type="EnsemblPlants" id="Kaladp0091s0085.1.v1.1">
    <property type="protein sequence ID" value="Kaladp0091s0085.1.v1.1"/>
    <property type="gene ID" value="Kaladp0091s0085.v1.1"/>
</dbReference>
<dbReference type="Proteomes" id="UP000594263">
    <property type="component" value="Unplaced"/>
</dbReference>
<dbReference type="PROSITE" id="PS51382">
    <property type="entry name" value="SPX"/>
    <property type="match status" value="1"/>
</dbReference>
<feature type="domain" description="SPX" evidence="1">
    <location>
        <begin position="40"/>
        <end position="199"/>
    </location>
</feature>
<evidence type="ECO:0000259" key="1">
    <source>
        <dbReference type="PROSITE" id="PS51382"/>
    </source>
</evidence>
<keyword evidence="3" id="KW-1185">Reference proteome</keyword>
<accession>A0A7N1A5M3</accession>
<dbReference type="GO" id="GO:0016036">
    <property type="term" value="P:cellular response to phosphate starvation"/>
    <property type="evidence" value="ECO:0007669"/>
    <property type="project" value="InterPro"/>
</dbReference>
<dbReference type="Gramene" id="Kaladp0091s0085.1.v1.1">
    <property type="protein sequence ID" value="Kaladp0091s0085.1.v1.1"/>
    <property type="gene ID" value="Kaladp0091s0085.v1.1"/>
</dbReference>
<proteinExistence type="predicted"/>
<dbReference type="PANTHER" id="PTHR45978">
    <property type="entry name" value="SPX DOMAIN-CONTAINING PROTEIN 3"/>
    <property type="match status" value="1"/>
</dbReference>
<dbReference type="CDD" id="cd14481">
    <property type="entry name" value="SPX_AtSPX1_like"/>
    <property type="match status" value="1"/>
</dbReference>
<dbReference type="OMA" id="NCSAINY"/>
<evidence type="ECO:0000313" key="3">
    <source>
        <dbReference type="Proteomes" id="UP000594263"/>
    </source>
</evidence>
<dbReference type="Pfam" id="PF03105">
    <property type="entry name" value="SPX"/>
    <property type="match status" value="2"/>
</dbReference>
<dbReference type="InterPro" id="IPR004331">
    <property type="entry name" value="SPX_dom"/>
</dbReference>
<dbReference type="AlphaFoldDB" id="A0A7N1A5M3"/>